<dbReference type="EMBL" id="BNAS01000004">
    <property type="protein sequence ID" value="GHH74001.1"/>
    <property type="molecule type" value="Genomic_DNA"/>
</dbReference>
<dbReference type="Pfam" id="PF00723">
    <property type="entry name" value="Glyco_hydro_15"/>
    <property type="match status" value="1"/>
</dbReference>
<evidence type="ECO:0000256" key="5">
    <source>
        <dbReference type="ARBA" id="ARBA00022801"/>
    </source>
</evidence>
<evidence type="ECO:0000256" key="11">
    <source>
        <dbReference type="ARBA" id="ARBA00060615"/>
    </source>
</evidence>
<evidence type="ECO:0000313" key="15">
    <source>
        <dbReference type="Proteomes" id="UP000627369"/>
    </source>
</evidence>
<comment type="caution">
    <text evidence="14">The sequence shown here is derived from an EMBL/GenBank/DDBJ whole genome shotgun (WGS) entry which is preliminary data.</text>
</comment>
<gene>
    <name evidence="14" type="ORF">GCM10017772_26560</name>
</gene>
<keyword evidence="15" id="KW-1185">Reference proteome</keyword>
<dbReference type="PANTHER" id="PTHR31616">
    <property type="entry name" value="TREHALASE"/>
    <property type="match status" value="1"/>
</dbReference>
<evidence type="ECO:0000259" key="13">
    <source>
        <dbReference type="Pfam" id="PF19291"/>
    </source>
</evidence>
<name>A0A919FX45_9MICO</name>
<evidence type="ECO:0000256" key="10">
    <source>
        <dbReference type="ARBA" id="ARBA00053030"/>
    </source>
</evidence>
<dbReference type="InterPro" id="IPR008928">
    <property type="entry name" value="6-hairpin_glycosidase_sf"/>
</dbReference>
<protein>
    <recommendedName>
        <fullName evidence="4">Trehalase</fullName>
        <ecNumber evidence="3">3.2.1.28</ecNumber>
    </recommendedName>
    <alternativeName>
        <fullName evidence="8">Alpha,alpha-trehalase</fullName>
    </alternativeName>
    <alternativeName>
        <fullName evidence="9">Alpha,alpha-trehalose glucohydrolase</fullName>
    </alternativeName>
</protein>
<dbReference type="GO" id="GO:0005993">
    <property type="term" value="P:trehalose catabolic process"/>
    <property type="evidence" value="ECO:0007669"/>
    <property type="project" value="UniProtKB-ARBA"/>
</dbReference>
<evidence type="ECO:0000256" key="9">
    <source>
        <dbReference type="ARBA" id="ARBA00031637"/>
    </source>
</evidence>
<reference evidence="14" key="2">
    <citation type="submission" date="2020-09" db="EMBL/GenBank/DDBJ databases">
        <authorList>
            <person name="Sun Q."/>
            <person name="Zhou Y."/>
        </authorList>
    </citation>
    <scope>NUCLEOTIDE SEQUENCE</scope>
    <source>
        <strain evidence="14">CGMCC 4.7398</strain>
    </source>
</reference>
<reference evidence="14" key="1">
    <citation type="journal article" date="2014" name="Int. J. Syst. Evol. Microbiol.">
        <title>Complete genome sequence of Corynebacterium casei LMG S-19264T (=DSM 44701T), isolated from a smear-ripened cheese.</title>
        <authorList>
            <consortium name="US DOE Joint Genome Institute (JGI-PGF)"/>
            <person name="Walter F."/>
            <person name="Albersmeier A."/>
            <person name="Kalinowski J."/>
            <person name="Ruckert C."/>
        </authorList>
    </citation>
    <scope>NUCLEOTIDE SEQUENCE</scope>
    <source>
        <strain evidence="14">CGMCC 4.7398</strain>
    </source>
</reference>
<comment type="similarity">
    <text evidence="2">Belongs to the glycosyl hydrolase 15 family.</text>
</comment>
<evidence type="ECO:0000256" key="6">
    <source>
        <dbReference type="ARBA" id="ARBA00023277"/>
    </source>
</evidence>
<keyword evidence="6" id="KW-0119">Carbohydrate metabolism</keyword>
<dbReference type="RefSeq" id="WP_189669786.1">
    <property type="nucleotide sequence ID" value="NZ_BNAS01000004.1"/>
</dbReference>
<evidence type="ECO:0000256" key="3">
    <source>
        <dbReference type="ARBA" id="ARBA00012757"/>
    </source>
</evidence>
<evidence type="ECO:0000256" key="1">
    <source>
        <dbReference type="ARBA" id="ARBA00001576"/>
    </source>
</evidence>
<dbReference type="EC" id="3.2.1.28" evidence="3"/>
<dbReference type="AlphaFoldDB" id="A0A919FX45"/>
<evidence type="ECO:0000256" key="7">
    <source>
        <dbReference type="ARBA" id="ARBA00023295"/>
    </source>
</evidence>
<keyword evidence="7" id="KW-0326">Glycosidase</keyword>
<accession>A0A919FX45</accession>
<dbReference type="SUPFAM" id="SSF48208">
    <property type="entry name" value="Six-hairpin glycosidases"/>
    <property type="match status" value="1"/>
</dbReference>
<dbReference type="Pfam" id="PF19291">
    <property type="entry name" value="TREH_N"/>
    <property type="match status" value="1"/>
</dbReference>
<evidence type="ECO:0000313" key="14">
    <source>
        <dbReference type="EMBL" id="GHH74001.1"/>
    </source>
</evidence>
<evidence type="ECO:0000259" key="12">
    <source>
        <dbReference type="Pfam" id="PF00723"/>
    </source>
</evidence>
<dbReference type="Gene3D" id="1.50.10.10">
    <property type="match status" value="1"/>
</dbReference>
<comment type="catalytic activity">
    <reaction evidence="1">
        <text>alpha,alpha-trehalose + H2O = alpha-D-glucose + beta-D-glucose</text>
        <dbReference type="Rhea" id="RHEA:32675"/>
        <dbReference type="ChEBI" id="CHEBI:15377"/>
        <dbReference type="ChEBI" id="CHEBI:15903"/>
        <dbReference type="ChEBI" id="CHEBI:16551"/>
        <dbReference type="ChEBI" id="CHEBI:17925"/>
        <dbReference type="EC" id="3.2.1.28"/>
    </reaction>
</comment>
<dbReference type="InterPro" id="IPR011613">
    <property type="entry name" value="GH15-like"/>
</dbReference>
<organism evidence="14 15">
    <name type="scientific">Promicromonospora soli</name>
    <dbReference type="NCBI Taxonomy" id="2035533"/>
    <lineage>
        <taxon>Bacteria</taxon>
        <taxon>Bacillati</taxon>
        <taxon>Actinomycetota</taxon>
        <taxon>Actinomycetes</taxon>
        <taxon>Micrococcales</taxon>
        <taxon>Promicromonosporaceae</taxon>
        <taxon>Promicromonospora</taxon>
    </lineage>
</organism>
<sequence length="624" mass="68354">MASRIEDYGIVGDLQAAALIGRDGAIDWMCLPRFDSPACFAALLGDERHGSWRLGPAAGGECTRRQYREGTLILETEWDLPEGQVRVIDFMPPRGDQADLVRIVEGISGNVPMTTELKLRFDYGHVVPWVMPEGGALRAVAGPDSVRLDTGVDITHEGVAASSALHGRFSVGAGDRVPFVLTHHASHLATMLPVHAEGALRDTEDFWRSWIAGSTYEGLWADAVHRSLITLKALTYAPTGAIVAAATTSLPEELGGTRNWDYRYCWLRDAAFTLQALIGTGFIDEAHAWRAWLLRAIAGDPADLQIMYGLDGRRRLPEYTIDWLPGYEGSGPVRIGNGAVGQLQIDVWGETLDALHLARTAGLATDPEAWRVQKALLDYLEEHWDDLDNGLWEVRGPQRAFVHSRVMAWAGFDRAVRACEEFGLVDEPVERWRAVRDQIHDDVCTHGFDPDRNTFTQFYGSQGLDASLLLIGQVGFLPWDDPRVVGTVEAVQRELCQDGLLRRYDTHLDGRVDGLPGEEATFLVCSFWLVDALHGIGRVDEAVALFERLLTLRNDLGLLSEQYDVPTGRHLGNTPQAFSHLGLVNSALRLGHGVTARDVEAGVVEGVVVPAGEGAAPSAAEEVA</sequence>
<comment type="cofactor">
    <cofactor evidence="10">
        <name>phosphate</name>
        <dbReference type="ChEBI" id="CHEBI:43474"/>
    </cofactor>
</comment>
<dbReference type="FunFam" id="1.50.10.10:FF:000005">
    <property type="entry name" value="Glycosyl hydrolase, glucoamylase"/>
    <property type="match status" value="1"/>
</dbReference>
<dbReference type="InterPro" id="IPR045582">
    <property type="entry name" value="Trehalase-like_N"/>
</dbReference>
<keyword evidence="5" id="KW-0378">Hydrolase</keyword>
<dbReference type="GO" id="GO:0004555">
    <property type="term" value="F:alpha,alpha-trehalase activity"/>
    <property type="evidence" value="ECO:0007669"/>
    <property type="project" value="UniProtKB-EC"/>
</dbReference>
<dbReference type="PANTHER" id="PTHR31616:SF0">
    <property type="entry name" value="GLUCAN 1,4-ALPHA-GLUCOSIDASE"/>
    <property type="match status" value="1"/>
</dbReference>
<evidence type="ECO:0000256" key="8">
    <source>
        <dbReference type="ARBA" id="ARBA00030473"/>
    </source>
</evidence>
<dbReference type="InterPro" id="IPR012341">
    <property type="entry name" value="6hp_glycosidase-like_sf"/>
</dbReference>
<dbReference type="Proteomes" id="UP000627369">
    <property type="component" value="Unassembled WGS sequence"/>
</dbReference>
<feature type="domain" description="GH15-like" evidence="12">
    <location>
        <begin position="222"/>
        <end position="587"/>
    </location>
</feature>
<feature type="domain" description="Trehalase-like N-terminal" evidence="13">
    <location>
        <begin position="2"/>
        <end position="152"/>
    </location>
</feature>
<evidence type="ECO:0000256" key="2">
    <source>
        <dbReference type="ARBA" id="ARBA00006188"/>
    </source>
</evidence>
<proteinExistence type="inferred from homology"/>
<comment type="pathway">
    <text evidence="11">Glycan degradation; trehalose degradation; D-glucose from alpha,alpha-trehalose: step 1/1.</text>
</comment>
<evidence type="ECO:0000256" key="4">
    <source>
        <dbReference type="ARBA" id="ARBA00019905"/>
    </source>
</evidence>